<keyword evidence="3" id="KW-1185">Reference proteome</keyword>
<keyword evidence="1" id="KW-1133">Transmembrane helix</keyword>
<dbReference type="RefSeq" id="WP_072968832.1">
    <property type="nucleotide sequence ID" value="NZ_FRAJ01000031.1"/>
</dbReference>
<dbReference type="EMBL" id="FRAJ01000031">
    <property type="protein sequence ID" value="SHK59084.1"/>
    <property type="molecule type" value="Genomic_DNA"/>
</dbReference>
<sequence length="212" mass="25117">MNISKKVIFIAAFLLTLLTIFYIKVNRKENINKLDTVDNIEKVEENIDSNYLVENSEHFKIYYTINNKIYAKHILKVLEKNYDKIINDLKPSELPIIKVRLYPTQKDFFQSIQEYNRKDWVVGITWGKDEIRMLSPNNKETSHSYDEIVKTAIHEFTHIVSIHLNSYASQHRWLWDGIALYEAGQTRNLKKLRINNDNLPSLFELNTNIDQL</sequence>
<proteinExistence type="predicted"/>
<evidence type="ECO:0000313" key="3">
    <source>
        <dbReference type="Proteomes" id="UP000184082"/>
    </source>
</evidence>
<keyword evidence="1" id="KW-0812">Transmembrane</keyword>
<accession>A0A1M6TQ70</accession>
<keyword evidence="1" id="KW-0472">Membrane</keyword>
<protein>
    <recommendedName>
        <fullName evidence="4">Peptidase MA superfamily protein</fullName>
    </recommendedName>
</protein>
<name>A0A1M6TQ70_9FIRM</name>
<gene>
    <name evidence="2" type="ORF">SAMN02745883_02409</name>
</gene>
<dbReference type="AlphaFoldDB" id="A0A1M6TQ70"/>
<feature type="transmembrane region" description="Helical" evidence="1">
    <location>
        <begin position="7"/>
        <end position="25"/>
    </location>
</feature>
<organism evidence="2 3">
    <name type="scientific">Caminicella sporogenes DSM 14501</name>
    <dbReference type="NCBI Taxonomy" id="1121266"/>
    <lineage>
        <taxon>Bacteria</taxon>
        <taxon>Bacillati</taxon>
        <taxon>Bacillota</taxon>
        <taxon>Clostridia</taxon>
        <taxon>Peptostreptococcales</taxon>
        <taxon>Caminicellaceae</taxon>
        <taxon>Caminicella</taxon>
    </lineage>
</organism>
<reference evidence="2 3" key="1">
    <citation type="submission" date="2016-11" db="EMBL/GenBank/DDBJ databases">
        <authorList>
            <person name="Jaros S."/>
            <person name="Januszkiewicz K."/>
            <person name="Wedrychowicz H."/>
        </authorList>
    </citation>
    <scope>NUCLEOTIDE SEQUENCE [LARGE SCALE GENOMIC DNA]</scope>
    <source>
        <strain evidence="2 3">DSM 14501</strain>
    </source>
</reference>
<dbReference type="Proteomes" id="UP000184082">
    <property type="component" value="Unassembled WGS sequence"/>
</dbReference>
<evidence type="ECO:0000256" key="1">
    <source>
        <dbReference type="SAM" id="Phobius"/>
    </source>
</evidence>
<evidence type="ECO:0000313" key="2">
    <source>
        <dbReference type="EMBL" id="SHK59084.1"/>
    </source>
</evidence>
<evidence type="ECO:0008006" key="4">
    <source>
        <dbReference type="Google" id="ProtNLM"/>
    </source>
</evidence>